<gene>
    <name evidence="2" type="ORF">NEMBOFW57_004717</name>
</gene>
<keyword evidence="3" id="KW-1185">Reference proteome</keyword>
<evidence type="ECO:0000313" key="3">
    <source>
        <dbReference type="Proteomes" id="UP001197093"/>
    </source>
</evidence>
<feature type="compositionally biased region" description="Polar residues" evidence="1">
    <location>
        <begin position="1"/>
        <end position="26"/>
    </location>
</feature>
<reference evidence="2" key="1">
    <citation type="submission" date="2023-02" db="EMBL/GenBank/DDBJ databases">
        <authorList>
            <person name="Palmer J.M."/>
        </authorList>
    </citation>
    <scope>NUCLEOTIDE SEQUENCE</scope>
    <source>
        <strain evidence="2">FW57</strain>
    </source>
</reference>
<dbReference type="AlphaFoldDB" id="A0AAD4F866"/>
<sequence>MDSPDSTTEGTKLAPSAQNNPDSTSPVPLAKENLNPFIPLPKDVMRLHWTLTDPFPTAIHVMPTPFYDPPTPLEPYILPGPTASSPEQLHPISQKPLTNPGVASVTVSVHALDRWEANWLDMHDREWEDMDEDWDVDARTARFGTLPGVEAEYDVPGREHLLMCCGVARPLGKAVTLTVEAANEGGVVTIGDFVEAVHPLMVLYPMPGDLMVVEEEEWKRDMRKHPLDAQLAALNC</sequence>
<dbReference type="Proteomes" id="UP001197093">
    <property type="component" value="Unassembled WGS sequence"/>
</dbReference>
<evidence type="ECO:0000256" key="1">
    <source>
        <dbReference type="SAM" id="MobiDB-lite"/>
    </source>
</evidence>
<feature type="region of interest" description="Disordered" evidence="1">
    <location>
        <begin position="1"/>
        <end position="30"/>
    </location>
</feature>
<name>A0AAD4F866_9PEZI</name>
<proteinExistence type="predicted"/>
<protein>
    <submittedName>
        <fullName evidence="2">Uncharacterized protein</fullName>
    </submittedName>
</protein>
<accession>A0AAD4F866</accession>
<comment type="caution">
    <text evidence="2">The sequence shown here is derived from an EMBL/GenBank/DDBJ whole genome shotgun (WGS) entry which is preliminary data.</text>
</comment>
<organism evidence="2 3">
    <name type="scientific">Staphylotrichum longicolle</name>
    <dbReference type="NCBI Taxonomy" id="669026"/>
    <lineage>
        <taxon>Eukaryota</taxon>
        <taxon>Fungi</taxon>
        <taxon>Dikarya</taxon>
        <taxon>Ascomycota</taxon>
        <taxon>Pezizomycotina</taxon>
        <taxon>Sordariomycetes</taxon>
        <taxon>Sordariomycetidae</taxon>
        <taxon>Sordariales</taxon>
        <taxon>Chaetomiaceae</taxon>
        <taxon>Staphylotrichum</taxon>
    </lineage>
</organism>
<dbReference type="EMBL" id="JAHCVI010000001">
    <property type="protein sequence ID" value="KAG7294640.1"/>
    <property type="molecule type" value="Genomic_DNA"/>
</dbReference>
<evidence type="ECO:0000313" key="2">
    <source>
        <dbReference type="EMBL" id="KAG7294640.1"/>
    </source>
</evidence>